<evidence type="ECO:0000256" key="2">
    <source>
        <dbReference type="ARBA" id="ARBA00022963"/>
    </source>
</evidence>
<dbReference type="PANTHER" id="PTHR14226">
    <property type="entry name" value="NEUROPATHY TARGET ESTERASE/SWISS CHEESE D.MELANOGASTER"/>
    <property type="match status" value="1"/>
</dbReference>
<feature type="region of interest" description="Disordered" evidence="5">
    <location>
        <begin position="1"/>
        <end position="20"/>
    </location>
</feature>
<protein>
    <submittedName>
        <fullName evidence="7">Patatin</fullName>
    </submittedName>
</protein>
<dbReference type="GO" id="GO:0016042">
    <property type="term" value="P:lipid catabolic process"/>
    <property type="evidence" value="ECO:0007669"/>
    <property type="project" value="UniProtKB-UniRule"/>
</dbReference>
<dbReference type="PANTHER" id="PTHR14226:SF76">
    <property type="entry name" value="NTE FAMILY PROTEIN RSSA"/>
    <property type="match status" value="1"/>
</dbReference>
<organism evidence="7 8">
    <name type="scientific">Janthinobacterium lividum</name>
    <dbReference type="NCBI Taxonomy" id="29581"/>
    <lineage>
        <taxon>Bacteria</taxon>
        <taxon>Pseudomonadati</taxon>
        <taxon>Pseudomonadota</taxon>
        <taxon>Betaproteobacteria</taxon>
        <taxon>Burkholderiales</taxon>
        <taxon>Oxalobacteraceae</taxon>
        <taxon>Janthinobacterium</taxon>
    </lineage>
</organism>
<dbReference type="AlphaFoldDB" id="A0A1S1UII6"/>
<dbReference type="InterPro" id="IPR002641">
    <property type="entry name" value="PNPLA_dom"/>
</dbReference>
<feature type="active site" description="Nucleophile" evidence="4">
    <location>
        <position position="57"/>
    </location>
</feature>
<reference evidence="7 8" key="1">
    <citation type="submission" date="2015-06" db="EMBL/GenBank/DDBJ databases">
        <title>Draft genome sequencing of a biphenyl-degrading bacterium, Janthinobacterium lividum MEG1.</title>
        <authorList>
            <person name="Shimodaira J."/>
            <person name="Hatta T."/>
        </authorList>
    </citation>
    <scope>NUCLEOTIDE SEQUENCE [LARGE SCALE GENOMIC DNA]</scope>
    <source>
        <strain evidence="7 8">MEG1</strain>
    </source>
</reference>
<evidence type="ECO:0000313" key="7">
    <source>
        <dbReference type="EMBL" id="OHV99013.1"/>
    </source>
</evidence>
<name>A0A1S1UII6_9BURK</name>
<dbReference type="Pfam" id="PF01734">
    <property type="entry name" value="Patatin"/>
    <property type="match status" value="1"/>
</dbReference>
<dbReference type="PROSITE" id="PS51635">
    <property type="entry name" value="PNPLA"/>
    <property type="match status" value="1"/>
</dbReference>
<evidence type="ECO:0000256" key="5">
    <source>
        <dbReference type="SAM" id="MobiDB-lite"/>
    </source>
</evidence>
<keyword evidence="2 4" id="KW-0442">Lipid degradation</keyword>
<accession>A0A1S1UII6</accession>
<evidence type="ECO:0000259" key="6">
    <source>
        <dbReference type="PROSITE" id="PS51635"/>
    </source>
</evidence>
<evidence type="ECO:0000256" key="3">
    <source>
        <dbReference type="ARBA" id="ARBA00023098"/>
    </source>
</evidence>
<sequence>MNEPQTSKAPAASLTPPKRPRIGLALGSGSARGLAHVGVLRALKEANIEIDLVAGTSMGAVIGAVFASGKIDGLSARLRNLDWPGIVALLDPVFPRSGLIDGQRVAEFVRAHVPSAHIEGLLLPFAAVATDLMTGEEVVTTAGDLTEAVRASIAVPGIFTPVRSNGRILVDGGLVNPVPVSVARAMGADLVIAVDLNHDIVAGRLSHPAAHANGNGHGPIMARLLESLRAINSPVLAQFEAWLHKPTLEPLPGIFEVLLASIYIMQARVTEADLRQTQPDLLIQPPLGAVRFMEFDRAEEIIDIGYRSAAEQLARWTRTPTHD</sequence>
<evidence type="ECO:0000256" key="1">
    <source>
        <dbReference type="ARBA" id="ARBA00022801"/>
    </source>
</evidence>
<feature type="short sequence motif" description="DGA/G" evidence="4">
    <location>
        <begin position="171"/>
        <end position="173"/>
    </location>
</feature>
<dbReference type="GO" id="GO:0016787">
    <property type="term" value="F:hydrolase activity"/>
    <property type="evidence" value="ECO:0007669"/>
    <property type="project" value="UniProtKB-UniRule"/>
</dbReference>
<dbReference type="SUPFAM" id="SSF52151">
    <property type="entry name" value="FabD/lysophospholipase-like"/>
    <property type="match status" value="1"/>
</dbReference>
<dbReference type="Proteomes" id="UP000179840">
    <property type="component" value="Unassembled WGS sequence"/>
</dbReference>
<dbReference type="RefSeq" id="WP_007182748.1">
    <property type="nucleotide sequence ID" value="NZ_LFKP01000001.1"/>
</dbReference>
<feature type="domain" description="PNPLA" evidence="6">
    <location>
        <begin position="24"/>
        <end position="184"/>
    </location>
</feature>
<dbReference type="InterPro" id="IPR016035">
    <property type="entry name" value="Acyl_Trfase/lysoPLipase"/>
</dbReference>
<keyword evidence="3 4" id="KW-0443">Lipid metabolism</keyword>
<proteinExistence type="predicted"/>
<feature type="short sequence motif" description="GXSXG" evidence="4">
    <location>
        <begin position="55"/>
        <end position="59"/>
    </location>
</feature>
<dbReference type="EMBL" id="LFKP01000001">
    <property type="protein sequence ID" value="OHV99013.1"/>
    <property type="molecule type" value="Genomic_DNA"/>
</dbReference>
<comment type="caution">
    <text evidence="4">Lacks conserved residue(s) required for the propagation of feature annotation.</text>
</comment>
<feature type="active site" description="Proton acceptor" evidence="4">
    <location>
        <position position="171"/>
    </location>
</feature>
<keyword evidence="1 4" id="KW-0378">Hydrolase</keyword>
<dbReference type="InterPro" id="IPR050301">
    <property type="entry name" value="NTE"/>
</dbReference>
<evidence type="ECO:0000313" key="8">
    <source>
        <dbReference type="Proteomes" id="UP000179840"/>
    </source>
</evidence>
<evidence type="ECO:0000256" key="4">
    <source>
        <dbReference type="PROSITE-ProRule" id="PRU01161"/>
    </source>
</evidence>
<gene>
    <name evidence="7" type="ORF">AKG95_00560</name>
</gene>
<dbReference type="Gene3D" id="3.40.1090.10">
    <property type="entry name" value="Cytosolic phospholipase A2 catalytic domain"/>
    <property type="match status" value="1"/>
</dbReference>
<comment type="caution">
    <text evidence="7">The sequence shown here is derived from an EMBL/GenBank/DDBJ whole genome shotgun (WGS) entry which is preliminary data.</text>
</comment>